<dbReference type="RefSeq" id="WP_377422543.1">
    <property type="nucleotide sequence ID" value="NZ_JBHSPR010000010.1"/>
</dbReference>
<gene>
    <name evidence="2" type="ORF">ACFP2T_17025</name>
</gene>
<comment type="caution">
    <text evidence="2">The sequence shown here is derived from an EMBL/GenBank/DDBJ whole genome shotgun (WGS) entry which is preliminary data.</text>
</comment>
<keyword evidence="3" id="KW-1185">Reference proteome</keyword>
<sequence>MAPAETDGAAARGYRPILFGHRGELEALNHLDGTMVPLVTPILRVPATDRGPRVDAARFASELRSRTPDRLVVGIDLADLGTDDVAVCAAGRELARALAERGVPVLPVVRLSDADCRLTEHATAARTHLHRAIVRIEPRQPPGAGDRGWGADNRDATGRIGATLRLDRVLRLLRLPPERCDLVLDLAAVGCAADVRHEDRRVRRIVDWARDRSWRSITVTSGAMPVSLSGLPTGQPSRLFRWDWALWSSLRDLSVDFGDYGLSAPDPATGPGRPLPTLRYTAGDSWWIYRCSRHGSGRDDDRFHDLCRTLVSAEHWPAAGSAFSWGDQEIARRARYTPGPGSTASWIAWGTSHHLAEVVRALNPPGHPHQTDPSTPTRRPTTPPNRTSSWNRSEPSDRTTLTDRSAPAPRDGTGEGFRRGRRPRRR</sequence>
<dbReference type="InterPro" id="IPR025683">
    <property type="entry name" value="Protein_beta"/>
</dbReference>
<feature type="region of interest" description="Disordered" evidence="1">
    <location>
        <begin position="362"/>
        <end position="426"/>
    </location>
</feature>
<name>A0ABW1K8J6_9ACTN</name>
<accession>A0ABW1K8J6</accession>
<evidence type="ECO:0000313" key="3">
    <source>
        <dbReference type="Proteomes" id="UP001596203"/>
    </source>
</evidence>
<evidence type="ECO:0000313" key="2">
    <source>
        <dbReference type="EMBL" id="MFC6017906.1"/>
    </source>
</evidence>
<evidence type="ECO:0000256" key="1">
    <source>
        <dbReference type="SAM" id="MobiDB-lite"/>
    </source>
</evidence>
<proteinExistence type="predicted"/>
<dbReference type="EMBL" id="JBHSPR010000010">
    <property type="protein sequence ID" value="MFC6017906.1"/>
    <property type="molecule type" value="Genomic_DNA"/>
</dbReference>
<protein>
    <submittedName>
        <fullName evidence="2">Beta family protein</fullName>
    </submittedName>
</protein>
<reference evidence="3" key="1">
    <citation type="journal article" date="2019" name="Int. J. Syst. Evol. Microbiol.">
        <title>The Global Catalogue of Microorganisms (GCM) 10K type strain sequencing project: providing services to taxonomists for standard genome sequencing and annotation.</title>
        <authorList>
            <consortium name="The Broad Institute Genomics Platform"/>
            <consortium name="The Broad Institute Genome Sequencing Center for Infectious Disease"/>
            <person name="Wu L."/>
            <person name="Ma J."/>
        </authorList>
    </citation>
    <scope>NUCLEOTIDE SEQUENCE [LARGE SCALE GENOMIC DNA]</scope>
    <source>
        <strain evidence="3">ZS-35-S2</strain>
    </source>
</reference>
<dbReference type="Proteomes" id="UP001596203">
    <property type="component" value="Unassembled WGS sequence"/>
</dbReference>
<dbReference type="Pfam" id="PF14350">
    <property type="entry name" value="Beta_protein"/>
    <property type="match status" value="1"/>
</dbReference>
<organism evidence="2 3">
    <name type="scientific">Plantactinospora solaniradicis</name>
    <dbReference type="NCBI Taxonomy" id="1723736"/>
    <lineage>
        <taxon>Bacteria</taxon>
        <taxon>Bacillati</taxon>
        <taxon>Actinomycetota</taxon>
        <taxon>Actinomycetes</taxon>
        <taxon>Micromonosporales</taxon>
        <taxon>Micromonosporaceae</taxon>
        <taxon>Plantactinospora</taxon>
    </lineage>
</organism>
<feature type="compositionally biased region" description="Low complexity" evidence="1">
    <location>
        <begin position="373"/>
        <end position="389"/>
    </location>
</feature>